<evidence type="ECO:0000256" key="12">
    <source>
        <dbReference type="ARBA" id="ARBA00072696"/>
    </source>
</evidence>
<keyword evidence="7" id="KW-0106">Calcium</keyword>
<dbReference type="GO" id="GO:0015031">
    <property type="term" value="P:protein transport"/>
    <property type="evidence" value="ECO:0007669"/>
    <property type="project" value="UniProtKB-ARBA"/>
</dbReference>
<comment type="function">
    <text evidence="10">Probable molecular chaperone assisting protein biosynthesis and transport in the endoplasmic reticulum. Required for the proper biosynthesis and transport of pulmonary surfactant-associated protein A/SP-A, pulmonary surfactant-associated protein D/SP-D and the lipid transporter ABCA3. By regulating both the proper expression and the degradation through the endoplasmic reticulum-associated protein degradation pathway of these proteins plays a crucial role in pulmonary surfactant homeostasis. Has an anti-fibrotic activity by negatively regulating the secretion of type I and type III collagens. This calcium-binding protein also transiently associates with immature PCSK6 and regulates its secretion.</text>
</comment>
<dbReference type="FunFam" id="1.10.238.10:FF:000090">
    <property type="entry name" value="calumenin isoform X2"/>
    <property type="match status" value="1"/>
</dbReference>
<evidence type="ECO:0000256" key="4">
    <source>
        <dbReference type="ARBA" id="ARBA00022729"/>
    </source>
</evidence>
<name>A0A6F9D8T7_9ASCI</name>
<dbReference type="PROSITE" id="PS00018">
    <property type="entry name" value="EF_HAND_1"/>
    <property type="match status" value="3"/>
</dbReference>
<feature type="domain" description="EF-hand" evidence="13">
    <location>
        <begin position="37"/>
        <end position="72"/>
    </location>
</feature>
<keyword evidence="9" id="KW-0143">Chaperone</keyword>
<dbReference type="AlphaFoldDB" id="A0A6F9D8T7"/>
<protein>
    <recommendedName>
        <fullName evidence="12">Reticulocalbin-3</fullName>
    </recommendedName>
</protein>
<feature type="domain" description="EF-hand" evidence="13">
    <location>
        <begin position="91"/>
        <end position="113"/>
    </location>
</feature>
<gene>
    <name evidence="14" type="primary">Calu-002</name>
</gene>
<keyword evidence="8" id="KW-0325">Glycoprotein</keyword>
<dbReference type="GO" id="GO:0005509">
    <property type="term" value="F:calcium ion binding"/>
    <property type="evidence" value="ECO:0007669"/>
    <property type="project" value="InterPro"/>
</dbReference>
<keyword evidence="3" id="KW-0479">Metal-binding</keyword>
<comment type="subcellular location">
    <subcellularLocation>
        <location evidence="1">Endoplasmic reticulum lumen</location>
    </subcellularLocation>
</comment>
<evidence type="ECO:0000256" key="9">
    <source>
        <dbReference type="ARBA" id="ARBA00023186"/>
    </source>
</evidence>
<feature type="domain" description="EF-hand" evidence="13">
    <location>
        <begin position="114"/>
        <end position="149"/>
    </location>
</feature>
<evidence type="ECO:0000256" key="2">
    <source>
        <dbReference type="ARBA" id="ARBA00006431"/>
    </source>
</evidence>
<evidence type="ECO:0000256" key="3">
    <source>
        <dbReference type="ARBA" id="ARBA00022723"/>
    </source>
</evidence>
<dbReference type="Gene3D" id="1.10.238.10">
    <property type="entry name" value="EF-hand"/>
    <property type="match status" value="2"/>
</dbReference>
<dbReference type="SMART" id="SM00054">
    <property type="entry name" value="EFh"/>
    <property type="match status" value="3"/>
</dbReference>
<evidence type="ECO:0000256" key="8">
    <source>
        <dbReference type="ARBA" id="ARBA00023180"/>
    </source>
</evidence>
<dbReference type="InterPro" id="IPR018247">
    <property type="entry name" value="EF_Hand_1_Ca_BS"/>
</dbReference>
<keyword evidence="6" id="KW-0256">Endoplasmic reticulum</keyword>
<evidence type="ECO:0000256" key="5">
    <source>
        <dbReference type="ARBA" id="ARBA00022737"/>
    </source>
</evidence>
<proteinExistence type="evidence at transcript level"/>
<keyword evidence="4" id="KW-0732">Signal</keyword>
<dbReference type="Pfam" id="PF13499">
    <property type="entry name" value="EF-hand_7"/>
    <property type="match status" value="1"/>
</dbReference>
<evidence type="ECO:0000313" key="14">
    <source>
        <dbReference type="EMBL" id="CAB3227493.1"/>
    </source>
</evidence>
<sequence>MLERDNRRWKKADQDGDMACSLEEFQAFLHPEEYEHMKDIVSQETMEDIDKDKDGFVSLKEYIGDMYNPDEGGEEPEWVETERQQFTEFRDKNKDGKMDLEEVKQWILPDDYNHAEAEAKHLIYESDDDKDGMLSKEEILNHHDKFVGSQVTDWGDALTRHDEF</sequence>
<dbReference type="PROSITE" id="PS50222">
    <property type="entry name" value="EF_HAND_2"/>
    <property type="match status" value="3"/>
</dbReference>
<dbReference type="SUPFAM" id="SSF47473">
    <property type="entry name" value="EF-hand"/>
    <property type="match status" value="1"/>
</dbReference>
<keyword evidence="5" id="KW-0677">Repeat</keyword>
<accession>A0A6F9D8T7</accession>
<evidence type="ECO:0000256" key="1">
    <source>
        <dbReference type="ARBA" id="ARBA00004319"/>
    </source>
</evidence>
<dbReference type="PANTHER" id="PTHR10827:SF52">
    <property type="entry name" value="IP16409P"/>
    <property type="match status" value="1"/>
</dbReference>
<dbReference type="GO" id="GO:0005788">
    <property type="term" value="C:endoplasmic reticulum lumen"/>
    <property type="evidence" value="ECO:0007669"/>
    <property type="project" value="UniProtKB-SubCell"/>
</dbReference>
<comment type="similarity">
    <text evidence="2">Belongs to the CREC family.</text>
</comment>
<evidence type="ECO:0000256" key="7">
    <source>
        <dbReference type="ARBA" id="ARBA00022837"/>
    </source>
</evidence>
<dbReference type="PANTHER" id="PTHR10827">
    <property type="entry name" value="RETICULOCALBIN"/>
    <property type="match status" value="1"/>
</dbReference>
<evidence type="ECO:0000256" key="10">
    <source>
        <dbReference type="ARBA" id="ARBA00056975"/>
    </source>
</evidence>
<organism evidence="14">
    <name type="scientific">Phallusia mammillata</name>
    <dbReference type="NCBI Taxonomy" id="59560"/>
    <lineage>
        <taxon>Eukaryota</taxon>
        <taxon>Metazoa</taxon>
        <taxon>Chordata</taxon>
        <taxon>Tunicata</taxon>
        <taxon>Ascidiacea</taxon>
        <taxon>Phlebobranchia</taxon>
        <taxon>Ascidiidae</taxon>
        <taxon>Phallusia</taxon>
    </lineage>
</organism>
<evidence type="ECO:0000259" key="13">
    <source>
        <dbReference type="PROSITE" id="PS50222"/>
    </source>
</evidence>
<dbReference type="InterPro" id="IPR011992">
    <property type="entry name" value="EF-hand-dom_pair"/>
</dbReference>
<evidence type="ECO:0000256" key="11">
    <source>
        <dbReference type="ARBA" id="ARBA00063143"/>
    </source>
</evidence>
<reference evidence="14" key="1">
    <citation type="submission" date="2020-04" db="EMBL/GenBank/DDBJ databases">
        <authorList>
            <person name="Neveu A P."/>
        </authorList>
    </citation>
    <scope>NUCLEOTIDE SEQUENCE</scope>
    <source>
        <tissue evidence="14">Whole embryo</tissue>
    </source>
</reference>
<dbReference type="InterPro" id="IPR002048">
    <property type="entry name" value="EF_hand_dom"/>
</dbReference>
<comment type="subunit">
    <text evidence="11">Interacts with PCSK6 (immature form including the propeptide); probably involved in the maturation and the secretion of PCSK6.</text>
</comment>
<evidence type="ECO:0000256" key="6">
    <source>
        <dbReference type="ARBA" id="ARBA00022824"/>
    </source>
</evidence>
<dbReference type="FunFam" id="1.10.238.10:FF:000104">
    <property type="entry name" value="calumenin isoform X1"/>
    <property type="match status" value="1"/>
</dbReference>
<dbReference type="EMBL" id="LR783558">
    <property type="protein sequence ID" value="CAB3227493.1"/>
    <property type="molecule type" value="mRNA"/>
</dbReference>